<name>A0A7I4AYR0_PHYPA</name>
<dbReference type="InParanoid" id="A0A7I4AYR0"/>
<sequence length="69" mass="7950">MVRRVGGVCLDPKYVPVSWVTRTSRVTRMSGWCQFRIPRRSKHIIEPKILNSFYGLSTAIFLRSHTVAS</sequence>
<proteinExistence type="predicted"/>
<protein>
    <submittedName>
        <fullName evidence="1">Uncharacterized protein</fullName>
    </submittedName>
</protein>
<dbReference type="EMBL" id="ABEU02000015">
    <property type="status" value="NOT_ANNOTATED_CDS"/>
    <property type="molecule type" value="Genomic_DNA"/>
</dbReference>
<evidence type="ECO:0000313" key="2">
    <source>
        <dbReference type="Proteomes" id="UP000006727"/>
    </source>
</evidence>
<accession>A0A7I4AYR0</accession>
<reference evidence="1 2" key="2">
    <citation type="journal article" date="2018" name="Plant J.">
        <title>The Physcomitrella patens chromosome-scale assembly reveals moss genome structure and evolution.</title>
        <authorList>
            <person name="Lang D."/>
            <person name="Ullrich K.K."/>
            <person name="Murat F."/>
            <person name="Fuchs J."/>
            <person name="Jenkins J."/>
            <person name="Haas F.B."/>
            <person name="Piednoel M."/>
            <person name="Gundlach H."/>
            <person name="Van Bel M."/>
            <person name="Meyberg R."/>
            <person name="Vives C."/>
            <person name="Morata J."/>
            <person name="Symeonidi A."/>
            <person name="Hiss M."/>
            <person name="Muchero W."/>
            <person name="Kamisugi Y."/>
            <person name="Saleh O."/>
            <person name="Blanc G."/>
            <person name="Decker E.L."/>
            <person name="van Gessel N."/>
            <person name="Grimwood J."/>
            <person name="Hayes R.D."/>
            <person name="Graham S.W."/>
            <person name="Gunter L.E."/>
            <person name="McDaniel S.F."/>
            <person name="Hoernstein S.N.W."/>
            <person name="Larsson A."/>
            <person name="Li F.W."/>
            <person name="Perroud P.F."/>
            <person name="Phillips J."/>
            <person name="Ranjan P."/>
            <person name="Rokshar D.S."/>
            <person name="Rothfels C.J."/>
            <person name="Schneider L."/>
            <person name="Shu S."/>
            <person name="Stevenson D.W."/>
            <person name="Thummler F."/>
            <person name="Tillich M."/>
            <person name="Villarreal Aguilar J.C."/>
            <person name="Widiez T."/>
            <person name="Wong G.K."/>
            <person name="Wymore A."/>
            <person name="Zhang Y."/>
            <person name="Zimmer A.D."/>
            <person name="Quatrano R.S."/>
            <person name="Mayer K.F.X."/>
            <person name="Goodstein D."/>
            <person name="Casacuberta J.M."/>
            <person name="Vandepoele K."/>
            <person name="Reski R."/>
            <person name="Cuming A.C."/>
            <person name="Tuskan G.A."/>
            <person name="Maumus F."/>
            <person name="Salse J."/>
            <person name="Schmutz J."/>
            <person name="Rensing S.A."/>
        </authorList>
    </citation>
    <scope>NUCLEOTIDE SEQUENCE [LARGE SCALE GENOMIC DNA]</scope>
    <source>
        <strain evidence="1 2">cv. Gransden 2004</strain>
    </source>
</reference>
<dbReference type="Proteomes" id="UP000006727">
    <property type="component" value="Chromosome 15"/>
</dbReference>
<reference evidence="1" key="3">
    <citation type="submission" date="2020-12" db="UniProtKB">
        <authorList>
            <consortium name="EnsemblPlants"/>
        </authorList>
    </citation>
    <scope>IDENTIFICATION</scope>
</reference>
<organism evidence="1 2">
    <name type="scientific">Physcomitrium patens</name>
    <name type="common">Spreading-leaved earth moss</name>
    <name type="synonym">Physcomitrella patens</name>
    <dbReference type="NCBI Taxonomy" id="3218"/>
    <lineage>
        <taxon>Eukaryota</taxon>
        <taxon>Viridiplantae</taxon>
        <taxon>Streptophyta</taxon>
        <taxon>Embryophyta</taxon>
        <taxon>Bryophyta</taxon>
        <taxon>Bryophytina</taxon>
        <taxon>Bryopsida</taxon>
        <taxon>Funariidae</taxon>
        <taxon>Funariales</taxon>
        <taxon>Funariaceae</taxon>
        <taxon>Physcomitrium</taxon>
    </lineage>
</organism>
<evidence type="ECO:0000313" key="1">
    <source>
        <dbReference type="EnsemblPlants" id="Pp3c15_3479V3.1"/>
    </source>
</evidence>
<dbReference type="EnsemblPlants" id="Pp3c15_3479V3.1">
    <property type="protein sequence ID" value="Pp3c15_3479V3.1"/>
    <property type="gene ID" value="Pp3c15_3479"/>
</dbReference>
<keyword evidence="2" id="KW-1185">Reference proteome</keyword>
<dbReference type="AlphaFoldDB" id="A0A7I4AYR0"/>
<reference evidence="1 2" key="1">
    <citation type="journal article" date="2008" name="Science">
        <title>The Physcomitrella genome reveals evolutionary insights into the conquest of land by plants.</title>
        <authorList>
            <person name="Rensing S."/>
            <person name="Lang D."/>
            <person name="Zimmer A."/>
            <person name="Terry A."/>
            <person name="Salamov A."/>
            <person name="Shapiro H."/>
            <person name="Nishiyama T."/>
            <person name="Perroud P.-F."/>
            <person name="Lindquist E."/>
            <person name="Kamisugi Y."/>
            <person name="Tanahashi T."/>
            <person name="Sakakibara K."/>
            <person name="Fujita T."/>
            <person name="Oishi K."/>
            <person name="Shin-I T."/>
            <person name="Kuroki Y."/>
            <person name="Toyoda A."/>
            <person name="Suzuki Y."/>
            <person name="Hashimoto A."/>
            <person name="Yamaguchi K."/>
            <person name="Sugano A."/>
            <person name="Kohara Y."/>
            <person name="Fujiyama A."/>
            <person name="Anterola A."/>
            <person name="Aoki S."/>
            <person name="Ashton N."/>
            <person name="Barbazuk W.B."/>
            <person name="Barker E."/>
            <person name="Bennetzen J."/>
            <person name="Bezanilla M."/>
            <person name="Blankenship R."/>
            <person name="Cho S.H."/>
            <person name="Dutcher S."/>
            <person name="Estelle M."/>
            <person name="Fawcett J.A."/>
            <person name="Gundlach H."/>
            <person name="Hanada K."/>
            <person name="Heyl A."/>
            <person name="Hicks K.A."/>
            <person name="Hugh J."/>
            <person name="Lohr M."/>
            <person name="Mayer K."/>
            <person name="Melkozernov A."/>
            <person name="Murata T."/>
            <person name="Nelson D."/>
            <person name="Pils B."/>
            <person name="Prigge M."/>
            <person name="Reiss B."/>
            <person name="Renner T."/>
            <person name="Rombauts S."/>
            <person name="Rushton P."/>
            <person name="Sanderfoot A."/>
            <person name="Schween G."/>
            <person name="Shiu S.-H."/>
            <person name="Stueber K."/>
            <person name="Theodoulou F.L."/>
            <person name="Tu H."/>
            <person name="Van de Peer Y."/>
            <person name="Verrier P.J."/>
            <person name="Waters E."/>
            <person name="Wood A."/>
            <person name="Yang L."/>
            <person name="Cove D."/>
            <person name="Cuming A."/>
            <person name="Hasebe M."/>
            <person name="Lucas S."/>
            <person name="Mishler D.B."/>
            <person name="Reski R."/>
            <person name="Grigoriev I."/>
            <person name="Quatrano R.S."/>
            <person name="Boore J.L."/>
        </authorList>
    </citation>
    <scope>NUCLEOTIDE SEQUENCE [LARGE SCALE GENOMIC DNA]</scope>
    <source>
        <strain evidence="1 2">cv. Gransden 2004</strain>
    </source>
</reference>
<dbReference type="Gramene" id="Pp3c15_3479V3.1">
    <property type="protein sequence ID" value="Pp3c15_3479V3.1"/>
    <property type="gene ID" value="Pp3c15_3479"/>
</dbReference>